<keyword evidence="4" id="KW-1185">Reference proteome</keyword>
<protein>
    <recommendedName>
        <fullName evidence="2">DUF6594 domain-containing protein</fullName>
    </recommendedName>
</protein>
<sequence>GGYERLANWMSLHPELSIFRRFGSLYTESILYLQAEIAQLEERLRQIRPKERKDGLRPELHLQLQEQSWDTLSSNSDAEQGSPGREKFEIHMMLRNLLAQYYQALDLQSKVQDLRRPHRKALKGLRMYMNRPCMGNIKILSPDWRTWGDENEHMENDLLTFENCIMDTFSSFLNYGILDIYDKCVGRHIRQKITRTRNGSNILPLTSSDRNVVTYSYSTIALFAQSVTVLLACMLPIAAIMLLNSIDDMTKRLNVIACLTGAFSVSMRLFTMATLAEIFAATAA</sequence>
<dbReference type="InterPro" id="IPR046529">
    <property type="entry name" value="DUF6594"/>
</dbReference>
<comment type="caution">
    <text evidence="3">The sequence shown here is derived from an EMBL/GenBank/DDBJ whole genome shotgun (WGS) entry which is preliminary data.</text>
</comment>
<dbReference type="Pfam" id="PF20237">
    <property type="entry name" value="DUF6594"/>
    <property type="match status" value="1"/>
</dbReference>
<dbReference type="PANTHER" id="PTHR34502">
    <property type="entry name" value="DUF6594 DOMAIN-CONTAINING PROTEIN-RELATED"/>
    <property type="match status" value="1"/>
</dbReference>
<dbReference type="PANTHER" id="PTHR34502:SF5">
    <property type="entry name" value="DUF6594 DOMAIN-CONTAINING PROTEIN"/>
    <property type="match status" value="1"/>
</dbReference>
<feature type="transmembrane region" description="Helical" evidence="1">
    <location>
        <begin position="255"/>
        <end position="281"/>
    </location>
</feature>
<feature type="non-terminal residue" evidence="3">
    <location>
        <position position="1"/>
    </location>
</feature>
<reference evidence="3" key="2">
    <citation type="submission" date="2023-05" db="EMBL/GenBank/DDBJ databases">
        <authorList>
            <consortium name="Lawrence Berkeley National Laboratory"/>
            <person name="Steindorff A."/>
            <person name="Hensen N."/>
            <person name="Bonometti L."/>
            <person name="Westerberg I."/>
            <person name="Brannstrom I.O."/>
            <person name="Guillou S."/>
            <person name="Cros-Aarteil S."/>
            <person name="Calhoun S."/>
            <person name="Haridas S."/>
            <person name="Kuo A."/>
            <person name="Mondo S."/>
            <person name="Pangilinan J."/>
            <person name="Riley R."/>
            <person name="Labutti K."/>
            <person name="Andreopoulos B."/>
            <person name="Lipzen A."/>
            <person name="Chen C."/>
            <person name="Yanf M."/>
            <person name="Daum C."/>
            <person name="Ng V."/>
            <person name="Clum A."/>
            <person name="Ohm R."/>
            <person name="Martin F."/>
            <person name="Silar P."/>
            <person name="Natvig D."/>
            <person name="Lalanne C."/>
            <person name="Gautier V."/>
            <person name="Ament-Velasquez S.L."/>
            <person name="Kruys A."/>
            <person name="Hutchinson M.I."/>
            <person name="Powell A.J."/>
            <person name="Barry K."/>
            <person name="Miller A.N."/>
            <person name="Grigoriev I.V."/>
            <person name="Debuchy R."/>
            <person name="Gladieux P."/>
            <person name="Thoren M.H."/>
            <person name="Johannesson H."/>
        </authorList>
    </citation>
    <scope>NUCLEOTIDE SEQUENCE</scope>
    <source>
        <strain evidence="3">PSN293</strain>
    </source>
</reference>
<feature type="non-terminal residue" evidence="3">
    <location>
        <position position="284"/>
    </location>
</feature>
<evidence type="ECO:0000256" key="1">
    <source>
        <dbReference type="SAM" id="Phobius"/>
    </source>
</evidence>
<proteinExistence type="predicted"/>
<keyword evidence="1" id="KW-0472">Membrane</keyword>
<reference evidence="3" key="1">
    <citation type="journal article" date="2023" name="Mol. Phylogenet. Evol.">
        <title>Genome-scale phylogeny and comparative genomics of the fungal order Sordariales.</title>
        <authorList>
            <person name="Hensen N."/>
            <person name="Bonometti L."/>
            <person name="Westerberg I."/>
            <person name="Brannstrom I.O."/>
            <person name="Guillou S."/>
            <person name="Cros-Aarteil S."/>
            <person name="Calhoun S."/>
            <person name="Haridas S."/>
            <person name="Kuo A."/>
            <person name="Mondo S."/>
            <person name="Pangilinan J."/>
            <person name="Riley R."/>
            <person name="LaButti K."/>
            <person name="Andreopoulos B."/>
            <person name="Lipzen A."/>
            <person name="Chen C."/>
            <person name="Yan M."/>
            <person name="Daum C."/>
            <person name="Ng V."/>
            <person name="Clum A."/>
            <person name="Steindorff A."/>
            <person name="Ohm R.A."/>
            <person name="Martin F."/>
            <person name="Silar P."/>
            <person name="Natvig D.O."/>
            <person name="Lalanne C."/>
            <person name="Gautier V."/>
            <person name="Ament-Velasquez S.L."/>
            <person name="Kruys A."/>
            <person name="Hutchinson M.I."/>
            <person name="Powell A.J."/>
            <person name="Barry K."/>
            <person name="Miller A.N."/>
            <person name="Grigoriev I.V."/>
            <person name="Debuchy R."/>
            <person name="Gladieux P."/>
            <person name="Hiltunen Thoren M."/>
            <person name="Johannesson H."/>
        </authorList>
    </citation>
    <scope>NUCLEOTIDE SEQUENCE</scope>
    <source>
        <strain evidence="3">PSN293</strain>
    </source>
</reference>
<dbReference type="AlphaFoldDB" id="A0AAN6YDB8"/>
<keyword evidence="1" id="KW-0812">Transmembrane</keyword>
<keyword evidence="1" id="KW-1133">Transmembrane helix</keyword>
<organism evidence="3 4">
    <name type="scientific">Rhypophila decipiens</name>
    <dbReference type="NCBI Taxonomy" id="261697"/>
    <lineage>
        <taxon>Eukaryota</taxon>
        <taxon>Fungi</taxon>
        <taxon>Dikarya</taxon>
        <taxon>Ascomycota</taxon>
        <taxon>Pezizomycotina</taxon>
        <taxon>Sordariomycetes</taxon>
        <taxon>Sordariomycetidae</taxon>
        <taxon>Sordariales</taxon>
        <taxon>Naviculisporaceae</taxon>
        <taxon>Rhypophila</taxon>
    </lineage>
</organism>
<evidence type="ECO:0000313" key="4">
    <source>
        <dbReference type="Proteomes" id="UP001301769"/>
    </source>
</evidence>
<name>A0AAN6YDB8_9PEZI</name>
<evidence type="ECO:0000259" key="2">
    <source>
        <dbReference type="Pfam" id="PF20237"/>
    </source>
</evidence>
<accession>A0AAN6YDB8</accession>
<gene>
    <name evidence="3" type="ORF">QBC37DRAFT_238366</name>
</gene>
<feature type="domain" description="DUF6594" evidence="2">
    <location>
        <begin position="3"/>
        <end position="284"/>
    </location>
</feature>
<evidence type="ECO:0000313" key="3">
    <source>
        <dbReference type="EMBL" id="KAK4213972.1"/>
    </source>
</evidence>
<feature type="transmembrane region" description="Helical" evidence="1">
    <location>
        <begin position="220"/>
        <end position="243"/>
    </location>
</feature>
<dbReference type="Proteomes" id="UP001301769">
    <property type="component" value="Unassembled WGS sequence"/>
</dbReference>
<dbReference type="EMBL" id="MU858101">
    <property type="protein sequence ID" value="KAK4213972.1"/>
    <property type="molecule type" value="Genomic_DNA"/>
</dbReference>